<dbReference type="AlphaFoldDB" id="A0A939QM37"/>
<protein>
    <recommendedName>
        <fullName evidence="6">Methylamine utilisation protein MauE domain-containing protein</fullName>
    </recommendedName>
</protein>
<reference evidence="7" key="1">
    <citation type="submission" date="2021-03" db="EMBL/GenBank/DDBJ databases">
        <title>Microbacterium sp. nov., a novel actinobacterium isolated from cow dung.</title>
        <authorList>
            <person name="Zhang L."/>
        </authorList>
    </citation>
    <scope>NUCLEOTIDE SEQUENCE</scope>
    <source>
        <strain evidence="7">NEAU-LLB</strain>
    </source>
</reference>
<keyword evidence="8" id="KW-1185">Reference proteome</keyword>
<evidence type="ECO:0000256" key="3">
    <source>
        <dbReference type="ARBA" id="ARBA00022989"/>
    </source>
</evidence>
<feature type="transmembrane region" description="Helical" evidence="5">
    <location>
        <begin position="148"/>
        <end position="167"/>
    </location>
</feature>
<feature type="transmembrane region" description="Helical" evidence="5">
    <location>
        <begin position="58"/>
        <end position="87"/>
    </location>
</feature>
<sequence>MIWSLLSTVLGGILLLSGVPKLRESAAMLTVVRGYRLLPATLERLVARVLPTAQVILGAALVLGIPLRIVPLAATGLFLVFFAALAINLLRGRRDLDCGCFGFAGSEETPRIGWFHAFRALLLAFAGGVLAVAPGRVGLGFTPPAEQLVGTAIAAVVFAGGLAAMSLRRVIHPGRRTVDSHLAAARTELRAASSLSRS</sequence>
<evidence type="ECO:0000313" key="7">
    <source>
        <dbReference type="EMBL" id="MBO3664745.1"/>
    </source>
</evidence>
<feature type="transmembrane region" description="Helical" evidence="5">
    <location>
        <begin position="120"/>
        <end position="142"/>
    </location>
</feature>
<evidence type="ECO:0000256" key="4">
    <source>
        <dbReference type="ARBA" id="ARBA00023136"/>
    </source>
</evidence>
<dbReference type="GO" id="GO:0030416">
    <property type="term" value="P:methylamine metabolic process"/>
    <property type="evidence" value="ECO:0007669"/>
    <property type="project" value="InterPro"/>
</dbReference>
<feature type="domain" description="Methylamine utilisation protein MauE" evidence="6">
    <location>
        <begin position="4"/>
        <end position="130"/>
    </location>
</feature>
<keyword evidence="2 5" id="KW-0812">Transmembrane</keyword>
<dbReference type="Pfam" id="PF07291">
    <property type="entry name" value="MauE"/>
    <property type="match status" value="1"/>
</dbReference>
<evidence type="ECO:0000313" key="8">
    <source>
        <dbReference type="Proteomes" id="UP000680132"/>
    </source>
</evidence>
<evidence type="ECO:0000256" key="2">
    <source>
        <dbReference type="ARBA" id="ARBA00022692"/>
    </source>
</evidence>
<dbReference type="InterPro" id="IPR009908">
    <property type="entry name" value="Methylamine_util_MauE"/>
</dbReference>
<dbReference type="RefSeq" id="WP_208504695.1">
    <property type="nucleotide sequence ID" value="NZ_JAGFOA010000006.1"/>
</dbReference>
<keyword evidence="4 5" id="KW-0472">Membrane</keyword>
<organism evidence="7 8">
    <name type="scientific">Microbacterium stercoris</name>
    <dbReference type="NCBI Taxonomy" id="2820289"/>
    <lineage>
        <taxon>Bacteria</taxon>
        <taxon>Bacillati</taxon>
        <taxon>Actinomycetota</taxon>
        <taxon>Actinomycetes</taxon>
        <taxon>Micrococcales</taxon>
        <taxon>Microbacteriaceae</taxon>
        <taxon>Microbacterium</taxon>
    </lineage>
</organism>
<name>A0A939QM37_9MICO</name>
<comment type="caution">
    <text evidence="7">The sequence shown here is derived from an EMBL/GenBank/DDBJ whole genome shotgun (WGS) entry which is preliminary data.</text>
</comment>
<evidence type="ECO:0000259" key="6">
    <source>
        <dbReference type="Pfam" id="PF07291"/>
    </source>
</evidence>
<proteinExistence type="predicted"/>
<keyword evidence="3 5" id="KW-1133">Transmembrane helix</keyword>
<accession>A0A939QM37</accession>
<dbReference type="EMBL" id="JAGFOA010000006">
    <property type="protein sequence ID" value="MBO3664745.1"/>
    <property type="molecule type" value="Genomic_DNA"/>
</dbReference>
<evidence type="ECO:0000256" key="5">
    <source>
        <dbReference type="SAM" id="Phobius"/>
    </source>
</evidence>
<comment type="subcellular location">
    <subcellularLocation>
        <location evidence="1">Membrane</location>
        <topology evidence="1">Multi-pass membrane protein</topology>
    </subcellularLocation>
</comment>
<evidence type="ECO:0000256" key="1">
    <source>
        <dbReference type="ARBA" id="ARBA00004141"/>
    </source>
</evidence>
<dbReference type="GO" id="GO:0016020">
    <property type="term" value="C:membrane"/>
    <property type="evidence" value="ECO:0007669"/>
    <property type="project" value="UniProtKB-SubCell"/>
</dbReference>
<dbReference type="Proteomes" id="UP000680132">
    <property type="component" value="Unassembled WGS sequence"/>
</dbReference>
<gene>
    <name evidence="7" type="ORF">J5V96_14700</name>
</gene>